<gene>
    <name evidence="1" type="ORF">GV64_15150</name>
</gene>
<dbReference type="Proteomes" id="UP000027997">
    <property type="component" value="Unassembled WGS sequence"/>
</dbReference>
<proteinExistence type="predicted"/>
<keyword evidence="2" id="KW-1185">Reference proteome</keyword>
<dbReference type="Gene3D" id="2.60.120.380">
    <property type="match status" value="1"/>
</dbReference>
<dbReference type="RefSeq" id="WP_020583628.1">
    <property type="nucleotide sequence ID" value="NZ_JOJP01000001.1"/>
</dbReference>
<evidence type="ECO:0008006" key="3">
    <source>
        <dbReference type="Google" id="ProtNLM"/>
    </source>
</evidence>
<sequence length="115" mass="13298">MKALISIVLFSLLITGCAFKPRNDNYQVIHEGKISGYAYHDYALKLARHDRLTVDINTRQLDVIIISPIEVPLENNQPFTVQSDDEYTLRVLMPRALARRNETHQYQLSITVDRN</sequence>
<protein>
    <recommendedName>
        <fullName evidence="3">Lipoprotein</fullName>
    </recommendedName>
</protein>
<dbReference type="PROSITE" id="PS51257">
    <property type="entry name" value="PROKAR_LIPOPROTEIN"/>
    <property type="match status" value="1"/>
</dbReference>
<evidence type="ECO:0000313" key="2">
    <source>
        <dbReference type="Proteomes" id="UP000027997"/>
    </source>
</evidence>
<comment type="caution">
    <text evidence="1">The sequence shown here is derived from an EMBL/GenBank/DDBJ whole genome shotgun (WGS) entry which is preliminary data.</text>
</comment>
<dbReference type="AlphaFoldDB" id="A0A081KCL5"/>
<dbReference type="EMBL" id="JOJP01000001">
    <property type="protein sequence ID" value="KEI71891.1"/>
    <property type="molecule type" value="Genomic_DNA"/>
</dbReference>
<organism evidence="1 2">
    <name type="scientific">Endozoicomonas elysicola</name>
    <dbReference type="NCBI Taxonomy" id="305900"/>
    <lineage>
        <taxon>Bacteria</taxon>
        <taxon>Pseudomonadati</taxon>
        <taxon>Pseudomonadota</taxon>
        <taxon>Gammaproteobacteria</taxon>
        <taxon>Oceanospirillales</taxon>
        <taxon>Endozoicomonadaceae</taxon>
        <taxon>Endozoicomonas</taxon>
    </lineage>
</organism>
<accession>A0A081KCL5</accession>
<evidence type="ECO:0000313" key="1">
    <source>
        <dbReference type="EMBL" id="KEI71891.1"/>
    </source>
</evidence>
<name>A0A081KCL5_9GAMM</name>
<reference evidence="1 2" key="1">
    <citation type="submission" date="2014-06" db="EMBL/GenBank/DDBJ databases">
        <title>Whole Genome Sequences of Three Symbiotic Endozoicomonas Bacteria.</title>
        <authorList>
            <person name="Neave M.J."/>
            <person name="Apprill A."/>
            <person name="Voolstra C.R."/>
        </authorList>
    </citation>
    <scope>NUCLEOTIDE SEQUENCE [LARGE SCALE GENOMIC DNA]</scope>
    <source>
        <strain evidence="1 2">DSM 22380</strain>
    </source>
</reference>